<feature type="compositionally biased region" description="Basic and acidic residues" evidence="3">
    <location>
        <begin position="41"/>
        <end position="55"/>
    </location>
</feature>
<feature type="region of interest" description="Disordered" evidence="3">
    <location>
        <begin position="32"/>
        <end position="82"/>
    </location>
</feature>
<dbReference type="InterPro" id="IPR004995">
    <property type="entry name" value="Spore_Ger"/>
</dbReference>
<evidence type="ECO:0000313" key="5">
    <source>
        <dbReference type="EMBL" id="ACL76319.1"/>
    </source>
</evidence>
<dbReference type="InterPro" id="IPR050768">
    <property type="entry name" value="UPF0353/GerABKA_families"/>
</dbReference>
<feature type="region of interest" description="Disordered" evidence="3">
    <location>
        <begin position="567"/>
        <end position="592"/>
    </location>
</feature>
<evidence type="ECO:0000256" key="3">
    <source>
        <dbReference type="SAM" id="MobiDB-lite"/>
    </source>
</evidence>
<dbReference type="KEGG" id="cce:Ccel_1971"/>
<organism evidence="5 6">
    <name type="scientific">Ruminiclostridium cellulolyticum (strain ATCC 35319 / DSM 5812 / JCM 6584 / H10)</name>
    <name type="common">Clostridium cellulolyticum</name>
    <dbReference type="NCBI Taxonomy" id="394503"/>
    <lineage>
        <taxon>Bacteria</taxon>
        <taxon>Bacillati</taxon>
        <taxon>Bacillota</taxon>
        <taxon>Clostridia</taxon>
        <taxon>Eubacteriales</taxon>
        <taxon>Oscillospiraceae</taxon>
        <taxon>Ruminiclostridium</taxon>
    </lineage>
</organism>
<keyword evidence="4" id="KW-1133">Transmembrane helix</keyword>
<keyword evidence="6" id="KW-1185">Reference proteome</keyword>
<dbReference type="HOGENOM" id="CLU_021639_4_1_9"/>
<dbReference type="PANTHER" id="PTHR22550">
    <property type="entry name" value="SPORE GERMINATION PROTEIN"/>
    <property type="match status" value="1"/>
</dbReference>
<dbReference type="EMBL" id="CP001348">
    <property type="protein sequence ID" value="ACL76319.1"/>
    <property type="molecule type" value="Genomic_DNA"/>
</dbReference>
<evidence type="ECO:0000256" key="4">
    <source>
        <dbReference type="SAM" id="Phobius"/>
    </source>
</evidence>
<dbReference type="eggNOG" id="COG0697">
    <property type="taxonomic scope" value="Bacteria"/>
</dbReference>
<reference evidence="5 6" key="1">
    <citation type="submission" date="2009-01" db="EMBL/GenBank/DDBJ databases">
        <title>Complete sequence of Clostridium cellulolyticum H10.</title>
        <authorList>
            <consortium name="US DOE Joint Genome Institute"/>
            <person name="Lucas S."/>
            <person name="Copeland A."/>
            <person name="Lapidus A."/>
            <person name="Glavina del Rio T."/>
            <person name="Dalin E."/>
            <person name="Tice H."/>
            <person name="Bruce D."/>
            <person name="Goodwin L."/>
            <person name="Pitluck S."/>
            <person name="Chertkov O."/>
            <person name="Saunders E."/>
            <person name="Brettin T."/>
            <person name="Detter J.C."/>
            <person name="Han C."/>
            <person name="Larimer F."/>
            <person name="Land M."/>
            <person name="Hauser L."/>
            <person name="Kyrpides N."/>
            <person name="Ivanova N."/>
            <person name="Zhou J."/>
            <person name="Richardson P."/>
        </authorList>
    </citation>
    <scope>NUCLEOTIDE SEQUENCE [LARGE SCALE GENOMIC DNA]</scope>
    <source>
        <strain evidence="6">ATCC 35319 / DSM 5812 / JCM 6584 / H10</strain>
    </source>
</reference>
<dbReference type="PANTHER" id="PTHR22550:SF5">
    <property type="entry name" value="LEUCINE ZIPPER PROTEIN 4"/>
    <property type="match status" value="1"/>
</dbReference>
<dbReference type="STRING" id="394503.Ccel_1971"/>
<dbReference type="Pfam" id="PF03323">
    <property type="entry name" value="GerA"/>
    <property type="match status" value="1"/>
</dbReference>
<name>B8I3H6_RUMCH</name>
<feature type="transmembrane region" description="Helical" evidence="4">
    <location>
        <begin position="371"/>
        <end position="393"/>
    </location>
</feature>
<comment type="similarity">
    <text evidence="1">Belongs to the GerABKA family.</text>
</comment>
<evidence type="ECO:0000313" key="6">
    <source>
        <dbReference type="Proteomes" id="UP000001349"/>
    </source>
</evidence>
<dbReference type="RefSeq" id="WP_015925423.1">
    <property type="nucleotide sequence ID" value="NC_011898.1"/>
</dbReference>
<dbReference type="AlphaFoldDB" id="B8I3H6"/>
<feature type="transmembrane region" description="Helical" evidence="4">
    <location>
        <begin position="463"/>
        <end position="484"/>
    </location>
</feature>
<evidence type="ECO:0000256" key="1">
    <source>
        <dbReference type="ARBA" id="ARBA00005278"/>
    </source>
</evidence>
<gene>
    <name evidence="5" type="ordered locus">Ccel_1971</name>
</gene>
<accession>B8I3H6</accession>
<dbReference type="PIRSF" id="PIRSF005690">
    <property type="entry name" value="GerBA"/>
    <property type="match status" value="1"/>
</dbReference>
<evidence type="ECO:0000256" key="2">
    <source>
        <dbReference type="ARBA" id="ARBA00023136"/>
    </source>
</evidence>
<keyword evidence="4" id="KW-0812">Transmembrane</keyword>
<keyword evidence="2 4" id="KW-0472">Membrane</keyword>
<proteinExistence type="inferred from homology"/>
<feature type="compositionally biased region" description="Basic and acidic residues" evidence="3">
    <location>
        <begin position="576"/>
        <end position="586"/>
    </location>
</feature>
<dbReference type="OrthoDB" id="9772630at2"/>
<sequence length="592" mass="66858">MSKKKGFIKTLFSYITYKEKKPVKQFYIPEIDNEVTSENKNGQEKNTSMKRDGSKNRKIKRPVPVAESSRENKPQYEKADDEKISTNIEENIQYIKHKFNFPSNKDIIIRELTVAKKYKAFIAYIDGMVDRITINNFILRALMVNDDKFQEDSDDECKLDFIMSNILQTNQAKKVDSPDEFLYEILSGNTLLYVNGCNFYITNETKGYDKRGVDKPLIEGVVLGSQEAFNENLRTNVTLIRKLIKNNNLTTEFIKVGNVNKQLCAIMSIKGITNPAIVEEVKRRIKNIKSDMVLGDGVLEQFIEDNPYSIFPTILSTERPDRAAAHIMEGKVAILAEGAPFAKIVPVTLLTIMHSPEDSYMRWPYGTLIRLIRFVAAFIATLLPGIYVAITNFHQEMIPTELLIAIAKAKENVPFPTIVEVVLMELSFELIREAGIRIPGIIGNTLGIIGALILGQAAVQANIVSPVLIIVVSVTGLGNFAIPNYSMALAARVSRFCFIILGALLGFYGISIGIALFAILITNIKSFGVPFFAPIAPKTKESNDLFFKKPAWQQIYRPDYVNALKQKRQAKVSRQWTDEEPKYGYERDEEDD</sequence>
<dbReference type="GO" id="GO:0009847">
    <property type="term" value="P:spore germination"/>
    <property type="evidence" value="ECO:0007669"/>
    <property type="project" value="InterPro"/>
</dbReference>
<feature type="transmembrane region" description="Helical" evidence="4">
    <location>
        <begin position="496"/>
        <end position="521"/>
    </location>
</feature>
<feature type="compositionally biased region" description="Basic and acidic residues" evidence="3">
    <location>
        <begin position="68"/>
        <end position="82"/>
    </location>
</feature>
<dbReference type="GO" id="GO:0016020">
    <property type="term" value="C:membrane"/>
    <property type="evidence" value="ECO:0007669"/>
    <property type="project" value="InterPro"/>
</dbReference>
<feature type="transmembrane region" description="Helical" evidence="4">
    <location>
        <begin position="438"/>
        <end position="457"/>
    </location>
</feature>
<dbReference type="Proteomes" id="UP000001349">
    <property type="component" value="Chromosome"/>
</dbReference>
<protein>
    <submittedName>
        <fullName evidence="5">GerA spore germination protein</fullName>
    </submittedName>
</protein>